<evidence type="ECO:0000313" key="5">
    <source>
        <dbReference type="EMBL" id="CAE8689023.1"/>
    </source>
</evidence>
<dbReference type="Pfam" id="PF12796">
    <property type="entry name" value="Ank_2"/>
    <property type="match status" value="2"/>
</dbReference>
<feature type="repeat" description="ANK" evidence="3">
    <location>
        <begin position="234"/>
        <end position="266"/>
    </location>
</feature>
<evidence type="ECO:0000256" key="4">
    <source>
        <dbReference type="SAM" id="MobiDB-lite"/>
    </source>
</evidence>
<dbReference type="EMBL" id="CAJNNW010027000">
    <property type="protein sequence ID" value="CAE8689023.1"/>
    <property type="molecule type" value="Genomic_DNA"/>
</dbReference>
<dbReference type="SMART" id="SM00248">
    <property type="entry name" value="ANK"/>
    <property type="match status" value="6"/>
</dbReference>
<dbReference type="AlphaFoldDB" id="A0A813JXN8"/>
<feature type="repeat" description="ANK" evidence="3">
    <location>
        <begin position="97"/>
        <end position="129"/>
    </location>
</feature>
<proteinExistence type="predicted"/>
<dbReference type="PANTHER" id="PTHR24198">
    <property type="entry name" value="ANKYRIN REPEAT AND PROTEIN KINASE DOMAIN-CONTAINING PROTEIN"/>
    <property type="match status" value="1"/>
</dbReference>
<evidence type="ECO:0000256" key="1">
    <source>
        <dbReference type="ARBA" id="ARBA00022737"/>
    </source>
</evidence>
<dbReference type="SUPFAM" id="SSF48403">
    <property type="entry name" value="Ankyrin repeat"/>
    <property type="match status" value="1"/>
</dbReference>
<reference evidence="5" key="1">
    <citation type="submission" date="2021-02" db="EMBL/GenBank/DDBJ databases">
        <authorList>
            <person name="Dougan E. K."/>
            <person name="Rhodes N."/>
            <person name="Thang M."/>
            <person name="Chan C."/>
        </authorList>
    </citation>
    <scope>NUCLEOTIDE SEQUENCE</scope>
</reference>
<dbReference type="PROSITE" id="PS50297">
    <property type="entry name" value="ANK_REP_REGION"/>
    <property type="match status" value="2"/>
</dbReference>
<feature type="region of interest" description="Disordered" evidence="4">
    <location>
        <begin position="661"/>
        <end position="688"/>
    </location>
</feature>
<evidence type="ECO:0000256" key="2">
    <source>
        <dbReference type="ARBA" id="ARBA00023043"/>
    </source>
</evidence>
<gene>
    <name evidence="5" type="ORF">PGLA2088_LOCUS26274</name>
</gene>
<sequence>MTGGEQQIPLEVEAWFRAGRREHGDGSSSLSAPVDCSVASKCSFGPALGSQRARPSSGDVGDANAFLAAAAEGNTEIVRRDLEGRHRLALMATVDSQGRGAAHLACRAGHAEVARLLHGHGADLESVDSHGRTALHLACERGHAELVFALVEFGCRPAFQDSSGRTALHLAACCADPRVCQFLVSKHPELATRPDGQGRTPLFYAVLNPAPSAGEECARLLLASRAEVSSQDSFGFAPLHYAAESGMQGSVALLLQALADPVLQDTVDGRTPLQRAGSEAVINLLQRAVPQNASQTSALRPGGAASFAVGQLSTEGAAVQNMGHAAGTRGDERDIDGYYSGLWDARDGGYDQHRQQPGPEVCTEELALHEELGHHREAMETVKSELEDAHRNERRLLTELQSSLATIGSGPVGSGELEARGEDGGAQRIGLRLLRASRQLAAQGEELMCSEAHARRLERANNSLEEQFGMQKSLCTELEEQQISVQKRLETELFRRGEDQSWQILAEQDRCRAESVAELLGRRLEEAEAGQAEAKLELFGLRSRVKEEDQEKYMAVARAGEAESAQLRQELQASRAEAASLVLVQGLLEAQSAASRVSENSQTELLQSLAAEARQQSLESESEVVRLRQEARKQDEHWQKMFTHYGLLGQVFFSAGAGADAGAGAGSAGSAGSQTRSQEPGGERSQQL</sequence>
<organism evidence="5 6">
    <name type="scientific">Polarella glacialis</name>
    <name type="common">Dinoflagellate</name>
    <dbReference type="NCBI Taxonomy" id="89957"/>
    <lineage>
        <taxon>Eukaryota</taxon>
        <taxon>Sar</taxon>
        <taxon>Alveolata</taxon>
        <taxon>Dinophyceae</taxon>
        <taxon>Suessiales</taxon>
        <taxon>Suessiaceae</taxon>
        <taxon>Polarella</taxon>
    </lineage>
</organism>
<dbReference type="Gene3D" id="1.25.40.20">
    <property type="entry name" value="Ankyrin repeat-containing domain"/>
    <property type="match status" value="2"/>
</dbReference>
<evidence type="ECO:0000313" key="6">
    <source>
        <dbReference type="Proteomes" id="UP000626109"/>
    </source>
</evidence>
<dbReference type="InterPro" id="IPR036770">
    <property type="entry name" value="Ankyrin_rpt-contain_sf"/>
</dbReference>
<dbReference type="Pfam" id="PF00023">
    <property type="entry name" value="Ank"/>
    <property type="match status" value="1"/>
</dbReference>
<name>A0A813JXN8_POLGL</name>
<dbReference type="InterPro" id="IPR002110">
    <property type="entry name" value="Ankyrin_rpt"/>
</dbReference>
<feature type="compositionally biased region" description="Polar residues" evidence="4">
    <location>
        <begin position="674"/>
        <end position="688"/>
    </location>
</feature>
<feature type="repeat" description="ANK" evidence="3">
    <location>
        <begin position="130"/>
        <end position="162"/>
    </location>
</feature>
<dbReference type="Proteomes" id="UP000626109">
    <property type="component" value="Unassembled WGS sequence"/>
</dbReference>
<keyword evidence="1" id="KW-0677">Repeat</keyword>
<protein>
    <submittedName>
        <fullName evidence="5">Uncharacterized protein</fullName>
    </submittedName>
</protein>
<keyword evidence="2 3" id="KW-0040">ANK repeat</keyword>
<accession>A0A813JXN8</accession>
<dbReference type="PROSITE" id="PS50088">
    <property type="entry name" value="ANK_REPEAT"/>
    <property type="match status" value="3"/>
</dbReference>
<evidence type="ECO:0000256" key="3">
    <source>
        <dbReference type="PROSITE-ProRule" id="PRU00023"/>
    </source>
</evidence>
<comment type="caution">
    <text evidence="5">The sequence shown here is derived from an EMBL/GenBank/DDBJ whole genome shotgun (WGS) entry which is preliminary data.</text>
</comment>
<dbReference type="PANTHER" id="PTHR24198:SF194">
    <property type="entry name" value="INVERSIN-A"/>
    <property type="match status" value="1"/>
</dbReference>